<dbReference type="GO" id="GO:0004825">
    <property type="term" value="F:methionine-tRNA ligase activity"/>
    <property type="evidence" value="ECO:0007669"/>
    <property type="project" value="UniProtKB-EC"/>
</dbReference>
<dbReference type="CDD" id="cd02800">
    <property type="entry name" value="tRNA_bind_EcMetRS_like"/>
    <property type="match status" value="1"/>
</dbReference>
<dbReference type="NCBIfam" id="NF008900">
    <property type="entry name" value="PRK12267.1"/>
    <property type="match status" value="1"/>
</dbReference>
<dbReference type="SUPFAM" id="SSF47323">
    <property type="entry name" value="Anticodon-binding domain of a subclass of class I aminoacyl-tRNA synthetases"/>
    <property type="match status" value="1"/>
</dbReference>
<dbReference type="InterPro" id="IPR033911">
    <property type="entry name" value="MetRS_core"/>
</dbReference>
<comment type="subcellular location">
    <subcellularLocation>
        <location evidence="2 13">Cytoplasm</location>
    </subcellularLocation>
</comment>
<dbReference type="CDD" id="cd07957">
    <property type="entry name" value="Anticodon_Ia_Met"/>
    <property type="match status" value="1"/>
</dbReference>
<dbReference type="Gene3D" id="2.170.220.10">
    <property type="match status" value="1"/>
</dbReference>
<feature type="short sequence motif" description="'HIGH' region" evidence="13">
    <location>
        <begin position="12"/>
        <end position="22"/>
    </location>
</feature>
<keyword evidence="10 13" id="KW-0648">Protein biosynthesis</keyword>
<evidence type="ECO:0000313" key="17">
    <source>
        <dbReference type="Proteomes" id="UP001594351"/>
    </source>
</evidence>
<feature type="compositionally biased region" description="Basic and acidic residues" evidence="14">
    <location>
        <begin position="590"/>
        <end position="600"/>
    </location>
</feature>
<dbReference type="PANTHER" id="PTHR43326:SF1">
    <property type="entry name" value="METHIONINE--TRNA LIGASE, MITOCHONDRIAL"/>
    <property type="match status" value="1"/>
</dbReference>
<evidence type="ECO:0000256" key="4">
    <source>
        <dbReference type="ARBA" id="ARBA00022490"/>
    </source>
</evidence>
<dbReference type="Pfam" id="PF19303">
    <property type="entry name" value="Anticodon_3"/>
    <property type="match status" value="1"/>
</dbReference>
<dbReference type="SUPFAM" id="SSF52374">
    <property type="entry name" value="Nucleotidylyl transferase"/>
    <property type="match status" value="1"/>
</dbReference>
<evidence type="ECO:0000256" key="1">
    <source>
        <dbReference type="ARBA" id="ARBA00003314"/>
    </source>
</evidence>
<dbReference type="InterPro" id="IPR002547">
    <property type="entry name" value="tRNA-bd_dom"/>
</dbReference>
<keyword evidence="4 13" id="KW-0963">Cytoplasm</keyword>
<evidence type="ECO:0000256" key="3">
    <source>
        <dbReference type="ARBA" id="ARBA00011738"/>
    </source>
</evidence>
<evidence type="ECO:0000256" key="11">
    <source>
        <dbReference type="ARBA" id="ARBA00023146"/>
    </source>
</evidence>
<comment type="similarity">
    <text evidence="13">Belongs to the class-I aminoacyl-tRNA synthetase family. MetG type 2B subfamily.</text>
</comment>
<dbReference type="PRINTS" id="PR01041">
    <property type="entry name" value="TRNASYNTHMET"/>
</dbReference>
<evidence type="ECO:0000256" key="13">
    <source>
        <dbReference type="HAMAP-Rule" id="MF_01228"/>
    </source>
</evidence>
<dbReference type="Proteomes" id="UP001594351">
    <property type="component" value="Unassembled WGS sequence"/>
</dbReference>
<name>A0ABV6Z3K1_UNCC1</name>
<dbReference type="Gene3D" id="1.10.730.10">
    <property type="entry name" value="Isoleucyl-tRNA Synthetase, Domain 1"/>
    <property type="match status" value="1"/>
</dbReference>
<dbReference type="InterPro" id="IPR009080">
    <property type="entry name" value="tRNAsynth_Ia_anticodon-bd"/>
</dbReference>
<evidence type="ECO:0000256" key="5">
    <source>
        <dbReference type="ARBA" id="ARBA00022555"/>
    </source>
</evidence>
<dbReference type="NCBIfam" id="TIGR00398">
    <property type="entry name" value="metG"/>
    <property type="match status" value="1"/>
</dbReference>
<dbReference type="Pfam" id="PF01588">
    <property type="entry name" value="tRNA_bind"/>
    <property type="match status" value="1"/>
</dbReference>
<dbReference type="PROSITE" id="PS50886">
    <property type="entry name" value="TRBD"/>
    <property type="match status" value="1"/>
</dbReference>
<protein>
    <recommendedName>
        <fullName evidence="13">Methionine--tRNA ligase</fullName>
        <ecNumber evidence="13">6.1.1.10</ecNumber>
    </recommendedName>
    <alternativeName>
        <fullName evidence="13">Methionyl-tRNA synthetase</fullName>
        <shortName evidence="13">MetRS</shortName>
    </alternativeName>
</protein>
<keyword evidence="9 13" id="KW-0694">RNA-binding</keyword>
<dbReference type="InterPro" id="IPR004495">
    <property type="entry name" value="Met-tRNA-synth_bsu_C"/>
</dbReference>
<dbReference type="Pfam" id="PF09334">
    <property type="entry name" value="tRNA-synt_1g"/>
    <property type="match status" value="2"/>
</dbReference>
<dbReference type="InterPro" id="IPR014729">
    <property type="entry name" value="Rossmann-like_a/b/a_fold"/>
</dbReference>
<evidence type="ECO:0000256" key="9">
    <source>
        <dbReference type="ARBA" id="ARBA00022884"/>
    </source>
</evidence>
<dbReference type="HAMAP" id="MF_01228">
    <property type="entry name" value="Met_tRNA_synth_type2"/>
    <property type="match status" value="1"/>
</dbReference>
<dbReference type="InterPro" id="IPR012340">
    <property type="entry name" value="NA-bd_OB-fold"/>
</dbReference>
<keyword evidence="6 13" id="KW-0436">Ligase</keyword>
<evidence type="ECO:0000256" key="14">
    <source>
        <dbReference type="SAM" id="MobiDB-lite"/>
    </source>
</evidence>
<evidence type="ECO:0000256" key="8">
    <source>
        <dbReference type="ARBA" id="ARBA00022840"/>
    </source>
</evidence>
<evidence type="ECO:0000256" key="12">
    <source>
        <dbReference type="ARBA" id="ARBA00047364"/>
    </source>
</evidence>
<evidence type="ECO:0000256" key="7">
    <source>
        <dbReference type="ARBA" id="ARBA00022741"/>
    </source>
</evidence>
<dbReference type="InterPro" id="IPR015413">
    <property type="entry name" value="Methionyl/Leucyl_tRNA_Synth"/>
</dbReference>
<evidence type="ECO:0000256" key="6">
    <source>
        <dbReference type="ARBA" id="ARBA00022598"/>
    </source>
</evidence>
<keyword evidence="5 13" id="KW-0820">tRNA-binding</keyword>
<dbReference type="NCBIfam" id="TIGR00399">
    <property type="entry name" value="metG_C_term"/>
    <property type="match status" value="1"/>
</dbReference>
<keyword evidence="7 13" id="KW-0547">Nucleotide-binding</keyword>
<dbReference type="PANTHER" id="PTHR43326">
    <property type="entry name" value="METHIONYL-TRNA SYNTHETASE"/>
    <property type="match status" value="1"/>
</dbReference>
<dbReference type="Gene3D" id="3.40.50.620">
    <property type="entry name" value="HUPs"/>
    <property type="match status" value="1"/>
</dbReference>
<comment type="caution">
    <text evidence="16">The sequence shown here is derived from an EMBL/GenBank/DDBJ whole genome shotgun (WGS) entry which is preliminary data.</text>
</comment>
<dbReference type="CDD" id="cd00814">
    <property type="entry name" value="MetRS_core"/>
    <property type="match status" value="1"/>
</dbReference>
<comment type="subunit">
    <text evidence="3 13">Homodimer.</text>
</comment>
<proteinExistence type="inferred from homology"/>
<dbReference type="InterPro" id="IPR023457">
    <property type="entry name" value="Met-tRNA_synth_2"/>
</dbReference>
<organism evidence="16 17">
    <name type="scientific">candidate division CSSED10-310 bacterium</name>
    <dbReference type="NCBI Taxonomy" id="2855610"/>
    <lineage>
        <taxon>Bacteria</taxon>
        <taxon>Bacteria division CSSED10-310</taxon>
    </lineage>
</organism>
<reference evidence="16 17" key="1">
    <citation type="submission" date="2024-09" db="EMBL/GenBank/DDBJ databases">
        <title>Laminarin stimulates single cell rates of sulfate reduction while oxygen inhibits transcriptomic activity in coastal marine sediment.</title>
        <authorList>
            <person name="Lindsay M."/>
            <person name="Orcutt B."/>
            <person name="Emerson D."/>
            <person name="Stepanauskas R."/>
            <person name="D'Angelo T."/>
        </authorList>
    </citation>
    <scope>NUCLEOTIDE SEQUENCE [LARGE SCALE GENOMIC DNA]</scope>
    <source>
        <strain evidence="16">SAG AM-311-K15</strain>
    </source>
</reference>
<gene>
    <name evidence="13 16" type="primary">metG</name>
    <name evidence="16" type="ORF">ACFL27_22750</name>
</gene>
<evidence type="ECO:0000256" key="10">
    <source>
        <dbReference type="ARBA" id="ARBA00022917"/>
    </source>
</evidence>
<dbReference type="InterPro" id="IPR041872">
    <property type="entry name" value="Anticodon_Met"/>
</dbReference>
<keyword evidence="11 13" id="KW-0030">Aminoacyl-tRNA synthetase</keyword>
<dbReference type="SUPFAM" id="SSF50249">
    <property type="entry name" value="Nucleic acid-binding proteins"/>
    <property type="match status" value="1"/>
</dbReference>
<keyword evidence="17" id="KW-1185">Reference proteome</keyword>
<comment type="caution">
    <text evidence="13">Lacks conserved residue(s) required for the propagation of feature annotation.</text>
</comment>
<comment type="catalytic activity">
    <reaction evidence="12 13">
        <text>tRNA(Met) + L-methionine + ATP = L-methionyl-tRNA(Met) + AMP + diphosphate</text>
        <dbReference type="Rhea" id="RHEA:13481"/>
        <dbReference type="Rhea" id="RHEA-COMP:9667"/>
        <dbReference type="Rhea" id="RHEA-COMP:9698"/>
        <dbReference type="ChEBI" id="CHEBI:30616"/>
        <dbReference type="ChEBI" id="CHEBI:33019"/>
        <dbReference type="ChEBI" id="CHEBI:57844"/>
        <dbReference type="ChEBI" id="CHEBI:78442"/>
        <dbReference type="ChEBI" id="CHEBI:78530"/>
        <dbReference type="ChEBI" id="CHEBI:456215"/>
        <dbReference type="EC" id="6.1.1.10"/>
    </reaction>
</comment>
<dbReference type="EC" id="6.1.1.10" evidence="13"/>
<feature type="region of interest" description="Disordered" evidence="14">
    <location>
        <begin position="582"/>
        <end position="609"/>
    </location>
</feature>
<dbReference type="Gene3D" id="2.40.50.140">
    <property type="entry name" value="Nucleic acid-binding proteins"/>
    <property type="match status" value="1"/>
</dbReference>
<keyword evidence="8 13" id="KW-0067">ATP-binding</keyword>
<evidence type="ECO:0000259" key="15">
    <source>
        <dbReference type="PROSITE" id="PS50886"/>
    </source>
</evidence>
<accession>A0ABV6Z3K1</accession>
<evidence type="ECO:0000256" key="2">
    <source>
        <dbReference type="ARBA" id="ARBA00004496"/>
    </source>
</evidence>
<dbReference type="EMBL" id="JBHPBY010000407">
    <property type="protein sequence ID" value="MFC1853027.1"/>
    <property type="molecule type" value="Genomic_DNA"/>
</dbReference>
<evidence type="ECO:0000313" key="16">
    <source>
        <dbReference type="EMBL" id="MFC1853027.1"/>
    </source>
</evidence>
<dbReference type="InterPro" id="IPR014758">
    <property type="entry name" value="Met-tRNA_synth"/>
</dbReference>
<sequence length="714" mass="81588">MKETFYVTTPIYYVNDIPHIGHAYTTIAADVLARYHRARGREVYFLTGTDEHGQKVERAAQERGISPKDHCDELVTRFQQLWEKLDIKLSYFIRTTDPEHELVVQKAMQMLHDQDLIKKKTYQGWYSTSSERFWMEKDLKDGKDPETGLPVEWISETNYFFLMSRYQQKLKDHLHENPHFIRPKSRYNEILGFLDRELDDLCISRPKSRLAWGIELPFDHEYVTYVWFDALLNYLSAIGYLKEDQSLFTYWPANFHLIGKDILTTHSVYWITMLFALNVPPPQCIFAHGWWTIEGRKMSKSLKNVVDPHLLIDSYGADAVRYFLLREVPFGNDGDFSHAAFIGRVNADLANDLGNALNRSVALTGRNFDGLVPTPRTEEDDQDRLLKNHAAGLLTQIGLNLGETIYTPESPGKESLNFSVALENIWSFIRFINKYIDTQAPWQLAKEGNKDRLATVLYNCLEALRVAAVYLAPFMPNKALQIIRILGLSPTFADQQQIIASELQFDTIKSWGHLPPGSKLISDEILFPRVEPEMVQNILSQILAIAENEEMAVNIFREIFPRYKITKAQTWVRKILGTDSFLTTPTPTPEKSRSKPDKKAGPPAPDSEVDYNTFARLDLRVAEVLEAERVKNSEKLIRLKVDIGSETRQIVAGIGKSFAPTDLISKKIVIVANLKPVKLMGLKSKGMLLAAGDEDDDVQLCLVSKNTKTGLRIK</sequence>
<feature type="short sequence motif" description="'KMSKS' region" evidence="13">
    <location>
        <begin position="297"/>
        <end position="301"/>
    </location>
</feature>
<feature type="domain" description="TRNA-binding" evidence="15">
    <location>
        <begin position="613"/>
        <end position="714"/>
    </location>
</feature>
<comment type="function">
    <text evidence="1 13">Is required not only for elongation of protein synthesis but also for the initiation of all mRNA translation through initiator tRNA(fMet) aminoacylation.</text>
</comment>